<dbReference type="InterPro" id="IPR050902">
    <property type="entry name" value="ABC_Transporter_SBP"/>
</dbReference>
<reference evidence="2 3" key="1">
    <citation type="submission" date="2020-08" db="EMBL/GenBank/DDBJ databases">
        <title>Genomic Encyclopedia of Type Strains, Phase IV (KMG-IV): sequencing the most valuable type-strain genomes for metagenomic binning, comparative biology and taxonomic classification.</title>
        <authorList>
            <person name="Goeker M."/>
        </authorList>
    </citation>
    <scope>NUCLEOTIDE SEQUENCE [LARGE SCALE GENOMIC DNA]</scope>
    <source>
        <strain evidence="2 3">DSM 102238</strain>
    </source>
</reference>
<dbReference type="InterPro" id="IPR002491">
    <property type="entry name" value="ABC_transptr_periplasmic_BD"/>
</dbReference>
<comment type="caution">
    <text evidence="2">The sequence shown here is derived from an EMBL/GenBank/DDBJ whole genome shotgun (WGS) entry which is preliminary data.</text>
</comment>
<dbReference type="EMBL" id="JACIEK010000017">
    <property type="protein sequence ID" value="MBB4000294.1"/>
    <property type="molecule type" value="Genomic_DNA"/>
</dbReference>
<dbReference type="Pfam" id="PF01497">
    <property type="entry name" value="Peripla_BP_2"/>
    <property type="match status" value="1"/>
</dbReference>
<gene>
    <name evidence="2" type="ORF">GGR04_004170</name>
</gene>
<sequence length="372" mass="39799">MGIDRRAFLAGAAAAIAAPEVRAAGSSFTVTDMIGRHVALVGRPSRIVLLEARDVLTMGVIHPEPAKLIVGWAAVDRIDSDALRQAYEHQAGHSIAVVGKLEPGSVSLEAVIALQPDLVVASAYADGGDDLFVQRLESLGIPVVFGSAVTNGDDKGHGDDLSNLMRFWGRILGREEQAEVYLSFFADRLSAVGRCLEGAEPVKTYLEVQSTYADCCWAAGKIVWGTLLAQGGGRSLDAVTSPWFQQISAEQLIAEAPGLYIASGGGFSIKIRPAIAPGLPVETARQGLRLLAERPALSILEMVRQKRVHGIWTGLVTVPPLNILFVELVAKWAHPDRCAQIDPAGTLAALNERFLTIGIETPCWVSLRDDQL</sequence>
<dbReference type="AlphaFoldDB" id="A0A7W6H7Y6"/>
<proteinExistence type="predicted"/>
<evidence type="ECO:0000313" key="2">
    <source>
        <dbReference type="EMBL" id="MBB4000294.1"/>
    </source>
</evidence>
<accession>A0A7W6H7Y6</accession>
<organism evidence="2 3">
    <name type="scientific">Aureimonas pseudogalii</name>
    <dbReference type="NCBI Taxonomy" id="1744844"/>
    <lineage>
        <taxon>Bacteria</taxon>
        <taxon>Pseudomonadati</taxon>
        <taxon>Pseudomonadota</taxon>
        <taxon>Alphaproteobacteria</taxon>
        <taxon>Hyphomicrobiales</taxon>
        <taxon>Aurantimonadaceae</taxon>
        <taxon>Aureimonas</taxon>
    </lineage>
</organism>
<protein>
    <submittedName>
        <fullName evidence="2">Iron complex transport system substrate-binding protein</fullName>
    </submittedName>
</protein>
<feature type="domain" description="Fe/B12 periplasmic-binding" evidence="1">
    <location>
        <begin position="46"/>
        <end position="337"/>
    </location>
</feature>
<dbReference type="PANTHER" id="PTHR30535:SF34">
    <property type="entry name" value="MOLYBDATE-BINDING PROTEIN MOLA"/>
    <property type="match status" value="1"/>
</dbReference>
<dbReference type="PANTHER" id="PTHR30535">
    <property type="entry name" value="VITAMIN B12-BINDING PROTEIN"/>
    <property type="match status" value="1"/>
</dbReference>
<dbReference type="Gene3D" id="3.40.50.1980">
    <property type="entry name" value="Nitrogenase molybdenum iron protein domain"/>
    <property type="match status" value="2"/>
</dbReference>
<name>A0A7W6H7Y6_9HYPH</name>
<keyword evidence="3" id="KW-1185">Reference proteome</keyword>
<evidence type="ECO:0000313" key="3">
    <source>
        <dbReference type="Proteomes" id="UP000542776"/>
    </source>
</evidence>
<evidence type="ECO:0000259" key="1">
    <source>
        <dbReference type="PROSITE" id="PS50983"/>
    </source>
</evidence>
<dbReference type="PROSITE" id="PS50983">
    <property type="entry name" value="FE_B12_PBP"/>
    <property type="match status" value="1"/>
</dbReference>
<dbReference type="SUPFAM" id="SSF53807">
    <property type="entry name" value="Helical backbone' metal receptor"/>
    <property type="match status" value="1"/>
</dbReference>
<dbReference type="Proteomes" id="UP000542776">
    <property type="component" value="Unassembled WGS sequence"/>
</dbReference>